<reference evidence="1" key="1">
    <citation type="journal article" date="2005" name="J. Mol. Biol.">
        <title>Complex protein targeting to dinoflagellate plastids.</title>
        <authorList>
            <person name="Patron N.J."/>
            <person name="Waller R.F."/>
            <person name="Archibald J.M."/>
            <person name="Keeling P.J."/>
        </authorList>
    </citation>
    <scope>NUCLEOTIDE SEQUENCE</scope>
</reference>
<dbReference type="EMBL" id="AY826947">
    <property type="protein sequence ID" value="AAW79408.1"/>
    <property type="molecule type" value="mRNA"/>
</dbReference>
<accession>Q5ENI5</accession>
<dbReference type="AlphaFoldDB" id="Q5ENI5"/>
<proteinExistence type="evidence at transcript level"/>
<protein>
    <submittedName>
        <fullName evidence="1">Uncharacterized protein</fullName>
    </submittedName>
</protein>
<sequence length="76" mass="8575">MRRCGLLPPLRVALSTARRASAAMQQLHGRRAAVGVAVATETQRKRALIEVWARCMCEHIRACRPHFFFAACKTLR</sequence>
<name>Q5ENI5_KRYTR</name>
<organism evidence="1">
    <name type="scientific">Kryptoperidinium triquetrum</name>
    <name type="common">Dinoflagellate</name>
    <name type="synonym">Heterocapsa triquetra</name>
    <dbReference type="NCBI Taxonomy" id="66468"/>
    <lineage>
        <taxon>Eukaryota</taxon>
        <taxon>Sar</taxon>
        <taxon>Alveolata</taxon>
        <taxon>Dinophyceae</taxon>
        <taxon>Peridiniales</taxon>
        <taxon>Kryptoperidiniaceae</taxon>
        <taxon>Kryptoperidinium</taxon>
    </lineage>
</organism>
<evidence type="ECO:0000313" key="1">
    <source>
        <dbReference type="EMBL" id="AAW79408.1"/>
    </source>
</evidence>